<organism evidence="1 2">
    <name type="scientific">Mammaliicoccus sciuri</name>
    <name type="common">Staphylococcus sciuri</name>
    <dbReference type="NCBI Taxonomy" id="1296"/>
    <lineage>
        <taxon>Bacteria</taxon>
        <taxon>Bacillati</taxon>
        <taxon>Bacillota</taxon>
        <taxon>Bacilli</taxon>
        <taxon>Bacillales</taxon>
        <taxon>Staphylococcaceae</taxon>
        <taxon>Mammaliicoccus</taxon>
    </lineage>
</organism>
<dbReference type="SMART" id="SM00220">
    <property type="entry name" value="S_TKc"/>
    <property type="match status" value="1"/>
</dbReference>
<protein>
    <submittedName>
        <fullName evidence="1">Serine/threonine protein kinase</fullName>
    </submittedName>
</protein>
<evidence type="ECO:0000313" key="1">
    <source>
        <dbReference type="EMBL" id="RTX73520.1"/>
    </source>
</evidence>
<dbReference type="PANTHER" id="PTHR24362">
    <property type="entry name" value="SERINE/THREONINE-PROTEIN KINASE NEK"/>
    <property type="match status" value="1"/>
</dbReference>
<dbReference type="Pfam" id="PF00069">
    <property type="entry name" value="Pkinase"/>
    <property type="match status" value="1"/>
</dbReference>
<proteinExistence type="predicted"/>
<dbReference type="CDD" id="cd14014">
    <property type="entry name" value="STKc_PknB_like"/>
    <property type="match status" value="1"/>
</dbReference>
<dbReference type="PROSITE" id="PS50011">
    <property type="entry name" value="PROTEIN_KINASE_DOM"/>
    <property type="match status" value="1"/>
</dbReference>
<keyword evidence="1" id="KW-0418">Kinase</keyword>
<dbReference type="InterPro" id="IPR011009">
    <property type="entry name" value="Kinase-like_dom_sf"/>
</dbReference>
<dbReference type="PROSITE" id="PS00109">
    <property type="entry name" value="PROTEIN_KINASE_TYR"/>
    <property type="match status" value="1"/>
</dbReference>
<keyword evidence="1" id="KW-0808">Transferase</keyword>
<dbReference type="Gene3D" id="1.10.510.10">
    <property type="entry name" value="Transferase(Phosphotransferase) domain 1"/>
    <property type="match status" value="1"/>
</dbReference>
<dbReference type="Proteomes" id="UP000274792">
    <property type="component" value="Unassembled WGS sequence"/>
</dbReference>
<dbReference type="GO" id="GO:0005524">
    <property type="term" value="F:ATP binding"/>
    <property type="evidence" value="ECO:0007669"/>
    <property type="project" value="InterPro"/>
</dbReference>
<reference evidence="1 2" key="1">
    <citation type="submission" date="2018-10" db="EMBL/GenBank/DDBJ databases">
        <title>A collection Staphylococci species genome sequencing.</title>
        <authorList>
            <person name="Cole K."/>
        </authorList>
    </citation>
    <scope>NUCLEOTIDE SEQUENCE [LARGE SCALE GENOMIC DNA]</scope>
    <source>
        <strain evidence="2">NCTC 12218</strain>
    </source>
</reference>
<dbReference type="AlphaFoldDB" id="A0AAJ4SIJ6"/>
<dbReference type="SUPFAM" id="SSF56112">
    <property type="entry name" value="Protein kinase-like (PK-like)"/>
    <property type="match status" value="1"/>
</dbReference>
<evidence type="ECO:0000313" key="2">
    <source>
        <dbReference type="Proteomes" id="UP000274792"/>
    </source>
</evidence>
<dbReference type="PANTHER" id="PTHR24362:SF309">
    <property type="entry name" value="PROTEIN KINASE DOMAIN-CONTAINING PROTEIN"/>
    <property type="match status" value="1"/>
</dbReference>
<keyword evidence="1" id="KW-0723">Serine/threonine-protein kinase</keyword>
<name>A0AAJ4SIJ6_MAMSC</name>
<dbReference type="RefSeq" id="WP_126477072.1">
    <property type="nucleotide sequence ID" value="NZ_CP188067.1"/>
</dbReference>
<sequence length="503" mass="58867">MNENLLKEVSEIFCGNYGEYFNYKTGPELISFFNQYYNKNDVYNKDFPSRWVYVYNNLIELINKNKIDHFFTLILSKEYIINERKSNEVEAVKYSNEIFEAFLNLLRPYGYSLVKNKKQVKIVEINDDLEYIDGGGYANVYYQKSSGRIVKKLKEDFLLDSDIKSRFRREYSITKSLSDIPEIIKVYEFDNNNYSYQMEKAEITLEKYVTNNNLDFDKKVNIIRQVLQVMSRVHERNVIHRDISPNNIFILRGMIKIADFGLGKDLKLFNSHQTMATNGVGQLHYCAPEQFMLLREGDMRSDIFSLGRLINFVLTGLPRKQNHQFKSIVDKACSENSEYRYANAGELSLHFERRIQIYNDKSNEERILKNIRAGKLDLEVIDYINDLTGKEICGLIINEPQQFLNAIINYMKVSDKNAQDMMHNIYTNYTDVAGKAFEPYDNFAKLSAYILLSKFNYTVFELAANILSFVAYSVNRYSAQDLIEEVVNKGIDPLIEDILTQRI</sequence>
<comment type="caution">
    <text evidence="1">The sequence shown here is derived from an EMBL/GenBank/DDBJ whole genome shotgun (WGS) entry which is preliminary data.</text>
</comment>
<dbReference type="GO" id="GO:0004674">
    <property type="term" value="F:protein serine/threonine kinase activity"/>
    <property type="evidence" value="ECO:0007669"/>
    <property type="project" value="UniProtKB-KW"/>
</dbReference>
<accession>A0AAJ4SIJ6</accession>
<dbReference type="EMBL" id="RXWV01000027">
    <property type="protein sequence ID" value="RTX73520.1"/>
    <property type="molecule type" value="Genomic_DNA"/>
</dbReference>
<dbReference type="InterPro" id="IPR000719">
    <property type="entry name" value="Prot_kinase_dom"/>
</dbReference>
<gene>
    <name evidence="1" type="ORF">CD117_05560</name>
</gene>
<dbReference type="InterPro" id="IPR008266">
    <property type="entry name" value="Tyr_kinase_AS"/>
</dbReference>